<dbReference type="SUPFAM" id="SSF53649">
    <property type="entry name" value="Alkaline phosphatase-like"/>
    <property type="match status" value="1"/>
</dbReference>
<dbReference type="GO" id="GO:0008484">
    <property type="term" value="F:sulfuric ester hydrolase activity"/>
    <property type="evidence" value="ECO:0007669"/>
    <property type="project" value="InterPro"/>
</dbReference>
<gene>
    <name evidence="4" type="ORF">V5799_028046</name>
</gene>
<dbReference type="Gene3D" id="3.30.1120.10">
    <property type="match status" value="1"/>
</dbReference>
<keyword evidence="3" id="KW-0325">Glycoprotein</keyword>
<name>A0AAQ4DDZ7_AMBAM</name>
<organism evidence="4 5">
    <name type="scientific">Amblyomma americanum</name>
    <name type="common">Lone star tick</name>
    <dbReference type="NCBI Taxonomy" id="6943"/>
    <lineage>
        <taxon>Eukaryota</taxon>
        <taxon>Metazoa</taxon>
        <taxon>Ecdysozoa</taxon>
        <taxon>Arthropoda</taxon>
        <taxon>Chelicerata</taxon>
        <taxon>Arachnida</taxon>
        <taxon>Acari</taxon>
        <taxon>Parasitiformes</taxon>
        <taxon>Ixodida</taxon>
        <taxon>Ixodoidea</taxon>
        <taxon>Ixodidae</taxon>
        <taxon>Amblyomminae</taxon>
        <taxon>Amblyomma</taxon>
    </lineage>
</organism>
<dbReference type="InterPro" id="IPR017850">
    <property type="entry name" value="Alkaline_phosphatase_core_sf"/>
</dbReference>
<dbReference type="AlphaFoldDB" id="A0AAQ4DDZ7"/>
<dbReference type="Proteomes" id="UP001321473">
    <property type="component" value="Unassembled WGS sequence"/>
</dbReference>
<comment type="caution">
    <text evidence="4">The sequence shown here is derived from an EMBL/GenBank/DDBJ whole genome shotgun (WGS) entry which is preliminary data.</text>
</comment>
<evidence type="ECO:0000256" key="3">
    <source>
        <dbReference type="ARBA" id="ARBA00023180"/>
    </source>
</evidence>
<dbReference type="PANTHER" id="PTHR10342">
    <property type="entry name" value="ARYLSULFATASE"/>
    <property type="match status" value="1"/>
</dbReference>
<evidence type="ECO:0000256" key="1">
    <source>
        <dbReference type="ARBA" id="ARBA00022723"/>
    </source>
</evidence>
<dbReference type="PANTHER" id="PTHR10342:SF273">
    <property type="entry name" value="RE14504P"/>
    <property type="match status" value="1"/>
</dbReference>
<dbReference type="EMBL" id="JARKHS020032059">
    <property type="protein sequence ID" value="KAK8760687.1"/>
    <property type="molecule type" value="Genomic_DNA"/>
</dbReference>
<dbReference type="GO" id="GO:0046872">
    <property type="term" value="F:metal ion binding"/>
    <property type="evidence" value="ECO:0007669"/>
    <property type="project" value="UniProtKB-KW"/>
</dbReference>
<dbReference type="InterPro" id="IPR047115">
    <property type="entry name" value="ARSB"/>
</dbReference>
<evidence type="ECO:0000313" key="4">
    <source>
        <dbReference type="EMBL" id="KAK8760687.1"/>
    </source>
</evidence>
<keyword evidence="2" id="KW-0106">Calcium</keyword>
<evidence type="ECO:0000256" key="2">
    <source>
        <dbReference type="ARBA" id="ARBA00022837"/>
    </source>
</evidence>
<proteinExistence type="predicted"/>
<accession>A0AAQ4DDZ7</accession>
<keyword evidence="1" id="KW-0479">Metal-binding</keyword>
<sequence>MNGVVLSRNKKVLVARGADPSCGLGDDVYSVPIDCGERKPTMKPCSPESGPCLYDIIADPCEYHDVASENPQVVQRLQQRLEDYQKGVVKPSNVPLDPEAFPSHHGGAWVTWKDDVPL</sequence>
<evidence type="ECO:0000313" key="5">
    <source>
        <dbReference type="Proteomes" id="UP001321473"/>
    </source>
</evidence>
<keyword evidence="5" id="KW-1185">Reference proteome</keyword>
<reference evidence="4 5" key="1">
    <citation type="journal article" date="2023" name="Arcadia Sci">
        <title>De novo assembly of a long-read Amblyomma americanum tick genome.</title>
        <authorList>
            <person name="Chou S."/>
            <person name="Poskanzer K.E."/>
            <person name="Rollins M."/>
            <person name="Thuy-Boun P.S."/>
        </authorList>
    </citation>
    <scope>NUCLEOTIDE SEQUENCE [LARGE SCALE GENOMIC DNA]</scope>
    <source>
        <strain evidence="4">F_SG_1</strain>
        <tissue evidence="4">Salivary glands</tissue>
    </source>
</reference>
<protein>
    <submittedName>
        <fullName evidence="4">Uncharacterized protein</fullName>
    </submittedName>
</protein>